<keyword evidence="1" id="KW-1133">Transmembrane helix</keyword>
<comment type="caution">
    <text evidence="2">The sequence shown here is derived from an EMBL/GenBank/DDBJ whole genome shotgun (WGS) entry which is preliminary data.</text>
</comment>
<feature type="transmembrane region" description="Helical" evidence="1">
    <location>
        <begin position="102"/>
        <end position="122"/>
    </location>
</feature>
<keyword evidence="1" id="KW-0472">Membrane</keyword>
<feature type="transmembrane region" description="Helical" evidence="1">
    <location>
        <begin position="354"/>
        <end position="373"/>
    </location>
</feature>
<feature type="transmembrane region" description="Helical" evidence="1">
    <location>
        <begin position="330"/>
        <end position="348"/>
    </location>
</feature>
<dbReference type="OrthoDB" id="7374357at2"/>
<feature type="transmembrane region" description="Helical" evidence="1">
    <location>
        <begin position="385"/>
        <end position="404"/>
    </location>
</feature>
<feature type="transmembrane region" description="Helical" evidence="1">
    <location>
        <begin position="128"/>
        <end position="149"/>
    </location>
</feature>
<accession>A0A512N8Q0</accession>
<reference evidence="2 3" key="1">
    <citation type="submission" date="2019-07" db="EMBL/GenBank/DDBJ databases">
        <title>Whole genome shotgun sequence of Reyranella soli NBRC 108950.</title>
        <authorList>
            <person name="Hosoyama A."/>
            <person name="Uohara A."/>
            <person name="Ohji S."/>
            <person name="Ichikawa N."/>
        </authorList>
    </citation>
    <scope>NUCLEOTIDE SEQUENCE [LARGE SCALE GENOMIC DNA]</scope>
    <source>
        <strain evidence="2 3">NBRC 108950</strain>
    </source>
</reference>
<gene>
    <name evidence="2" type="ORF">RSO01_25310</name>
</gene>
<name>A0A512N8Q0_9HYPH</name>
<protein>
    <recommendedName>
        <fullName evidence="4">Glycosyltransferase RgtA/B/C/D-like domain-containing protein</fullName>
    </recommendedName>
</protein>
<dbReference type="RefSeq" id="WP_147149452.1">
    <property type="nucleotide sequence ID" value="NZ_BKAJ01000037.1"/>
</dbReference>
<proteinExistence type="predicted"/>
<feature type="transmembrane region" description="Helical" evidence="1">
    <location>
        <begin position="298"/>
        <end position="318"/>
    </location>
</feature>
<keyword evidence="3" id="KW-1185">Reference proteome</keyword>
<evidence type="ECO:0000313" key="2">
    <source>
        <dbReference type="EMBL" id="GEP55365.1"/>
    </source>
</evidence>
<evidence type="ECO:0000256" key="1">
    <source>
        <dbReference type="SAM" id="Phobius"/>
    </source>
</evidence>
<dbReference type="AlphaFoldDB" id="A0A512N8Q0"/>
<dbReference type="Proteomes" id="UP000321058">
    <property type="component" value="Unassembled WGS sequence"/>
</dbReference>
<evidence type="ECO:0000313" key="3">
    <source>
        <dbReference type="Proteomes" id="UP000321058"/>
    </source>
</evidence>
<evidence type="ECO:0008006" key="4">
    <source>
        <dbReference type="Google" id="ProtNLM"/>
    </source>
</evidence>
<sequence>MVFAVPTSTRRSTVPGLLFDLALVVLGGGALLIAIVLWFDNAQGGLTGNGLFKSLELRPWVVDPANAPLYPSNYLFYPLYGTLCRLLDSLGVFVGDPRKQMTILNAASCALSLGVVYLLIRILTGDRLVALLASLFHLASSFVMFLAIINEDIMPSYTVLLAAMALGAIWLAKPTAPRVLAVSVLFSLAWLMEWRLMFPTLPAMLVALWVCERRLAWRLGWMALFLIGMVATAAIVAWAWQGHTGAVGAFDLIWTGKAVRSVWAGFTWAKVGYMWDGMVGYLLGAGVASIPGIPGWDIWRWIATVWMLAVAFFALPFLWRHWDDPRSRALSAIFGVTFVAGQVFNLYSQPQDPQMQLNVMAWLTVGWAVVLVAVRERRRFGRQGLAALASLTVALFAYNVWSIAPLRGLDSAWEGAIQRMERESNPDRTVWLMHDFDWAMIYGSLYWGYNDPGVAGLGPAPQTEPKFKWIGFTGQVLRHPDWSDEQLVDDLRGQIDRALDLGYDVLVIRLWDMDPYQLEVATGMVASSARIQALRRMMREDYVATQAFIDTVAGAVDRIKKKPGR</sequence>
<keyword evidence="1" id="KW-0812">Transmembrane</keyword>
<feature type="transmembrane region" description="Helical" evidence="1">
    <location>
        <begin position="179"/>
        <end position="198"/>
    </location>
</feature>
<organism evidence="2 3">
    <name type="scientific">Reyranella soli</name>
    <dbReference type="NCBI Taxonomy" id="1230389"/>
    <lineage>
        <taxon>Bacteria</taxon>
        <taxon>Pseudomonadati</taxon>
        <taxon>Pseudomonadota</taxon>
        <taxon>Alphaproteobacteria</taxon>
        <taxon>Hyphomicrobiales</taxon>
        <taxon>Reyranellaceae</taxon>
        <taxon>Reyranella</taxon>
    </lineage>
</organism>
<feature type="transmembrane region" description="Helical" evidence="1">
    <location>
        <begin position="156"/>
        <end position="173"/>
    </location>
</feature>
<feature type="transmembrane region" description="Helical" evidence="1">
    <location>
        <begin position="17"/>
        <end position="39"/>
    </location>
</feature>
<feature type="transmembrane region" description="Helical" evidence="1">
    <location>
        <begin position="219"/>
        <end position="240"/>
    </location>
</feature>
<dbReference type="EMBL" id="BKAJ01000037">
    <property type="protein sequence ID" value="GEP55365.1"/>
    <property type="molecule type" value="Genomic_DNA"/>
</dbReference>